<sequence>MRTDRHADQLRPKQRQCMLTQRLEKGPFLPGPLEPECGPHLERWQPGVWMPWPGCWGRNAGHELRQRREPLRPGERPEELWPCHRDKPVSRPPCQREVSRSCVTKGLQARQHCMPRVCYRSVYEPMGGSCDEGRGQLRGHYDDRPWRLPHQRRSRQAMPLLGPRGSVLGHCRWTLAREGSCWLRTEQVEPPRCVYERRVGLLFWWRAPKELLGGQPLLRRAALRERW</sequence>
<reference evidence="1 2" key="1">
    <citation type="submission" date="2019-05" db="EMBL/GenBank/DDBJ databases">
        <title>Mumia sp. nov., isolated from the intestinal contents of plateau pika (Ochotona curzoniae) in the Qinghai-Tibet plateau of China.</title>
        <authorList>
            <person name="Tian Z."/>
        </authorList>
    </citation>
    <scope>NUCLEOTIDE SEQUENCE [LARGE SCALE GENOMIC DNA]</scope>
    <source>
        <strain evidence="2">527</strain>
    </source>
</reference>
<organism evidence="1 2">
    <name type="scientific">Mumia zhuanghuii</name>
    <dbReference type="NCBI Taxonomy" id="2585211"/>
    <lineage>
        <taxon>Bacteria</taxon>
        <taxon>Bacillati</taxon>
        <taxon>Actinomycetota</taxon>
        <taxon>Actinomycetes</taxon>
        <taxon>Propionibacteriales</taxon>
        <taxon>Nocardioidaceae</taxon>
        <taxon>Mumia</taxon>
    </lineage>
</organism>
<dbReference type="Proteomes" id="UP000306740">
    <property type="component" value="Unassembled WGS sequence"/>
</dbReference>
<accession>A0A5C4M9H4</accession>
<protein>
    <submittedName>
        <fullName evidence="1">Uncharacterized protein</fullName>
    </submittedName>
</protein>
<proteinExistence type="predicted"/>
<evidence type="ECO:0000313" key="2">
    <source>
        <dbReference type="Proteomes" id="UP000306740"/>
    </source>
</evidence>
<gene>
    <name evidence="1" type="ORF">FHE65_34015</name>
</gene>
<dbReference type="EMBL" id="VDFR01000234">
    <property type="protein sequence ID" value="TNC28438.1"/>
    <property type="molecule type" value="Genomic_DNA"/>
</dbReference>
<dbReference type="OrthoDB" id="4152717at2"/>
<dbReference type="RefSeq" id="WP_139107339.1">
    <property type="nucleotide sequence ID" value="NZ_VDFR01000234.1"/>
</dbReference>
<evidence type="ECO:0000313" key="1">
    <source>
        <dbReference type="EMBL" id="TNC28438.1"/>
    </source>
</evidence>
<name>A0A5C4M9H4_9ACTN</name>
<dbReference type="AlphaFoldDB" id="A0A5C4M9H4"/>
<comment type="caution">
    <text evidence="1">The sequence shown here is derived from an EMBL/GenBank/DDBJ whole genome shotgun (WGS) entry which is preliminary data.</text>
</comment>